<dbReference type="InterPro" id="IPR008080">
    <property type="entry name" value="Parvalbumin"/>
</dbReference>
<evidence type="ECO:0000256" key="7">
    <source>
        <dbReference type="SAM" id="MobiDB-lite"/>
    </source>
</evidence>
<name>A0ABN9MNR7_9NEOB</name>
<proteinExistence type="inferred from homology"/>
<dbReference type="SMART" id="SM00054">
    <property type="entry name" value="EFh"/>
    <property type="match status" value="2"/>
</dbReference>
<keyword evidence="10" id="KW-1185">Reference proteome</keyword>
<comment type="caution">
    <text evidence="9">The sequence shown here is derived from an EMBL/GenBank/DDBJ whole genome shotgun (WGS) entry which is preliminary data.</text>
</comment>
<evidence type="ECO:0000256" key="1">
    <source>
        <dbReference type="ARBA" id="ARBA00009753"/>
    </source>
</evidence>
<dbReference type="PANTHER" id="PTHR11653">
    <property type="entry name" value="PARVALBUMIN ALPHA"/>
    <property type="match status" value="1"/>
</dbReference>
<feature type="region of interest" description="Disordered" evidence="7">
    <location>
        <begin position="1"/>
        <end position="20"/>
    </location>
</feature>
<organism evidence="9 10">
    <name type="scientific">Ranitomeya imitator</name>
    <name type="common">mimic poison frog</name>
    <dbReference type="NCBI Taxonomy" id="111125"/>
    <lineage>
        <taxon>Eukaryota</taxon>
        <taxon>Metazoa</taxon>
        <taxon>Chordata</taxon>
        <taxon>Craniata</taxon>
        <taxon>Vertebrata</taxon>
        <taxon>Euteleostomi</taxon>
        <taxon>Amphibia</taxon>
        <taxon>Batrachia</taxon>
        <taxon>Anura</taxon>
        <taxon>Neobatrachia</taxon>
        <taxon>Hyloidea</taxon>
        <taxon>Dendrobatidae</taxon>
        <taxon>Dendrobatinae</taxon>
        <taxon>Ranitomeya</taxon>
    </lineage>
</organism>
<dbReference type="PANTHER" id="PTHR11653:SF12">
    <property type="entry name" value="PARVALBUMIN"/>
    <property type="match status" value="1"/>
</dbReference>
<sequence>MKGERSSPPHSHRRSLTKPSFKFQLYRQGSKCLTRHLSLSRYRRWLLQVSSVTLTSQLPSLKPRTPSTTKLSSIKSGLSSKSQAEVKKVFEILDQDKSGYIEEDELKTSVLAPENSPISETKNFLSAGDSDGDGKIGVEEFQALVKA</sequence>
<dbReference type="Pfam" id="PF13499">
    <property type="entry name" value="EF-hand_7"/>
    <property type="match status" value="1"/>
</dbReference>
<evidence type="ECO:0000259" key="8">
    <source>
        <dbReference type="PROSITE" id="PS50222"/>
    </source>
</evidence>
<dbReference type="EMBL" id="CAUEEQ010078791">
    <property type="protein sequence ID" value="CAJ0967996.1"/>
    <property type="molecule type" value="Genomic_DNA"/>
</dbReference>
<evidence type="ECO:0000313" key="9">
    <source>
        <dbReference type="EMBL" id="CAJ0967996.1"/>
    </source>
</evidence>
<accession>A0ABN9MNR7</accession>
<dbReference type="Proteomes" id="UP001176940">
    <property type="component" value="Unassembled WGS sequence"/>
</dbReference>
<dbReference type="PROSITE" id="PS00018">
    <property type="entry name" value="EF_HAND_1"/>
    <property type="match status" value="2"/>
</dbReference>
<comment type="function">
    <text evidence="5 6">In muscle, parvalbumin is thought to be involved in relaxation after contraction. It binds two calcium ions.</text>
</comment>
<evidence type="ECO:0000256" key="5">
    <source>
        <dbReference type="ARBA" id="ARBA00025308"/>
    </source>
</evidence>
<evidence type="ECO:0000256" key="2">
    <source>
        <dbReference type="ARBA" id="ARBA00022723"/>
    </source>
</evidence>
<gene>
    <name evidence="9" type="ORF">RIMI_LOCUS22680204</name>
</gene>
<keyword evidence="2 6" id="KW-0479">Metal-binding</keyword>
<evidence type="ECO:0000256" key="3">
    <source>
        <dbReference type="ARBA" id="ARBA00022837"/>
    </source>
</evidence>
<feature type="compositionally biased region" description="Low complexity" evidence="7">
    <location>
        <begin position="67"/>
        <end position="77"/>
    </location>
</feature>
<reference evidence="9" key="1">
    <citation type="submission" date="2023-07" db="EMBL/GenBank/DDBJ databases">
        <authorList>
            <person name="Stuckert A."/>
        </authorList>
    </citation>
    <scope>NUCLEOTIDE SEQUENCE</scope>
</reference>
<feature type="domain" description="EF-hand" evidence="8">
    <location>
        <begin position="81"/>
        <end position="116"/>
    </location>
</feature>
<protein>
    <recommendedName>
        <fullName evidence="6">Parvalbumin</fullName>
    </recommendedName>
</protein>
<dbReference type="InterPro" id="IPR018247">
    <property type="entry name" value="EF_Hand_1_Ca_BS"/>
</dbReference>
<evidence type="ECO:0000313" key="10">
    <source>
        <dbReference type="Proteomes" id="UP001176940"/>
    </source>
</evidence>
<comment type="similarity">
    <text evidence="1 6">Belongs to the parvalbumin family.</text>
</comment>
<evidence type="ECO:0000256" key="4">
    <source>
        <dbReference type="ARBA" id="ARBA00023179"/>
    </source>
</evidence>
<feature type="region of interest" description="Disordered" evidence="7">
    <location>
        <begin position="58"/>
        <end position="77"/>
    </location>
</feature>
<dbReference type="Gene3D" id="1.10.238.10">
    <property type="entry name" value="EF-hand"/>
    <property type="match status" value="1"/>
</dbReference>
<dbReference type="PROSITE" id="PS50222">
    <property type="entry name" value="EF_HAND_2"/>
    <property type="match status" value="1"/>
</dbReference>
<keyword evidence="4" id="KW-0514">Muscle protein</keyword>
<dbReference type="InterPro" id="IPR011992">
    <property type="entry name" value="EF-hand-dom_pair"/>
</dbReference>
<dbReference type="PRINTS" id="PR01697">
    <property type="entry name" value="PARVALBUMIN"/>
</dbReference>
<evidence type="ECO:0000256" key="6">
    <source>
        <dbReference type="RuleBase" id="RU368048"/>
    </source>
</evidence>
<dbReference type="InterPro" id="IPR002048">
    <property type="entry name" value="EF_hand_dom"/>
</dbReference>
<keyword evidence="3 6" id="KW-0106">Calcium</keyword>
<dbReference type="SUPFAM" id="SSF47473">
    <property type="entry name" value="EF-hand"/>
    <property type="match status" value="1"/>
</dbReference>